<keyword evidence="5" id="KW-1185">Reference proteome</keyword>
<evidence type="ECO:0000259" key="3">
    <source>
        <dbReference type="Pfam" id="PF00264"/>
    </source>
</evidence>
<comment type="caution">
    <text evidence="4">The sequence shown here is derived from an EMBL/GenBank/DDBJ whole genome shotgun (WGS) entry which is preliminary data.</text>
</comment>
<dbReference type="AlphaFoldDB" id="A0AAD7U2T2"/>
<dbReference type="Gene3D" id="1.10.1280.10">
    <property type="entry name" value="Di-copper center containing domain from catechol oxidase"/>
    <property type="match status" value="1"/>
</dbReference>
<feature type="domain" description="Tyrosinase copper-binding" evidence="3">
    <location>
        <begin position="87"/>
        <end position="293"/>
    </location>
</feature>
<sequence>MFGLPDLYKILVFAATAVWNYLDTQDEAARCTHPAVRREWRMLTTAERAEWIASINCLANLPHDDALTPSVDPSVSRIGPVNTSGSYWDDIVYVHMDLNTKIHETGLFLPFHCLYVHAVEKVMKERCGYTGAFPYWDWTIDAQDVQNSPIFSESNPMSGLGGWGDPTKDFEVQDGGFRALHVAYPVPHVLRRNFTLQPFLPFAGVPVFTNTTQYANESFTPERVRALVEETPPGDFVGFQFAMEEPQGPHASVHFMLGGDLAGQCPAASLPGCMPAQPTFSANEPMFFLHHGLTALLLTATHPTLLGTTDGRQDLARLADSPPLLQPLGVQRRLRAEHHLPRGPAKLPERDGARPHGAFLSSSEMTCISYLVLHEDDAHAPVLL</sequence>
<keyword evidence="1" id="KW-0479">Metal-binding</keyword>
<evidence type="ECO:0000313" key="4">
    <source>
        <dbReference type="EMBL" id="KAJ8496452.1"/>
    </source>
</evidence>
<evidence type="ECO:0000256" key="2">
    <source>
        <dbReference type="ARBA" id="ARBA00023008"/>
    </source>
</evidence>
<dbReference type="PANTHER" id="PTHR11474:SF126">
    <property type="entry name" value="TYROSINASE-LIKE PROTEIN TYR-1-RELATED"/>
    <property type="match status" value="1"/>
</dbReference>
<organism evidence="4 5">
    <name type="scientific">Trametes cubensis</name>
    <dbReference type="NCBI Taxonomy" id="1111947"/>
    <lineage>
        <taxon>Eukaryota</taxon>
        <taxon>Fungi</taxon>
        <taxon>Dikarya</taxon>
        <taxon>Basidiomycota</taxon>
        <taxon>Agaricomycotina</taxon>
        <taxon>Agaricomycetes</taxon>
        <taxon>Polyporales</taxon>
        <taxon>Polyporaceae</taxon>
        <taxon>Trametes</taxon>
    </lineage>
</organism>
<dbReference type="Pfam" id="PF00264">
    <property type="entry name" value="Tyrosinase"/>
    <property type="match status" value="1"/>
</dbReference>
<dbReference type="InterPro" id="IPR008922">
    <property type="entry name" value="Di-copper_centre_dom_sf"/>
</dbReference>
<dbReference type="PRINTS" id="PR00092">
    <property type="entry name" value="TYROSINASE"/>
</dbReference>
<dbReference type="SUPFAM" id="SSF48056">
    <property type="entry name" value="Di-copper centre-containing domain"/>
    <property type="match status" value="1"/>
</dbReference>
<dbReference type="InterPro" id="IPR050316">
    <property type="entry name" value="Tyrosinase/Hemocyanin"/>
</dbReference>
<name>A0AAD7U2T2_9APHY</name>
<evidence type="ECO:0000313" key="5">
    <source>
        <dbReference type="Proteomes" id="UP001215151"/>
    </source>
</evidence>
<reference evidence="4" key="1">
    <citation type="submission" date="2022-11" db="EMBL/GenBank/DDBJ databases">
        <title>Genome Sequence of Cubamyces cubensis.</title>
        <authorList>
            <person name="Buettner E."/>
        </authorList>
    </citation>
    <scope>NUCLEOTIDE SEQUENCE</scope>
    <source>
        <strain evidence="4">MPL-01</strain>
    </source>
</reference>
<dbReference type="GO" id="GO:0016491">
    <property type="term" value="F:oxidoreductase activity"/>
    <property type="evidence" value="ECO:0007669"/>
    <property type="project" value="InterPro"/>
</dbReference>
<proteinExistence type="predicted"/>
<gene>
    <name evidence="4" type="ORF">ONZ51_g1080</name>
</gene>
<dbReference type="Proteomes" id="UP001215151">
    <property type="component" value="Unassembled WGS sequence"/>
</dbReference>
<evidence type="ECO:0000256" key="1">
    <source>
        <dbReference type="ARBA" id="ARBA00022723"/>
    </source>
</evidence>
<dbReference type="EMBL" id="JAPEVG010000014">
    <property type="protein sequence ID" value="KAJ8496452.1"/>
    <property type="molecule type" value="Genomic_DNA"/>
</dbReference>
<protein>
    <recommendedName>
        <fullName evidence="3">Tyrosinase copper-binding domain-containing protein</fullName>
    </recommendedName>
</protein>
<dbReference type="GO" id="GO:0046872">
    <property type="term" value="F:metal ion binding"/>
    <property type="evidence" value="ECO:0007669"/>
    <property type="project" value="UniProtKB-KW"/>
</dbReference>
<dbReference type="InterPro" id="IPR002227">
    <property type="entry name" value="Tyrosinase_Cu-bd"/>
</dbReference>
<keyword evidence="2" id="KW-0186">Copper</keyword>
<accession>A0AAD7U2T2</accession>
<dbReference type="PANTHER" id="PTHR11474">
    <property type="entry name" value="TYROSINASE FAMILY MEMBER"/>
    <property type="match status" value="1"/>
</dbReference>